<dbReference type="Proteomes" id="UP000324222">
    <property type="component" value="Unassembled WGS sequence"/>
</dbReference>
<protein>
    <submittedName>
        <fullName evidence="1">Uncharacterized protein</fullName>
    </submittedName>
</protein>
<gene>
    <name evidence="1" type="ORF">E2C01_063504</name>
</gene>
<dbReference type="AlphaFoldDB" id="A0A5B7HH82"/>
<proteinExistence type="predicted"/>
<comment type="caution">
    <text evidence="1">The sequence shown here is derived from an EMBL/GenBank/DDBJ whole genome shotgun (WGS) entry which is preliminary data.</text>
</comment>
<name>A0A5B7HH82_PORTR</name>
<reference evidence="1 2" key="1">
    <citation type="submission" date="2019-05" db="EMBL/GenBank/DDBJ databases">
        <title>Another draft genome of Portunus trituberculatus and its Hox gene families provides insights of decapod evolution.</title>
        <authorList>
            <person name="Jeong J.-H."/>
            <person name="Song I."/>
            <person name="Kim S."/>
            <person name="Choi T."/>
            <person name="Kim D."/>
            <person name="Ryu S."/>
            <person name="Kim W."/>
        </authorList>
    </citation>
    <scope>NUCLEOTIDE SEQUENCE [LARGE SCALE GENOMIC DNA]</scope>
    <source>
        <tissue evidence="1">Muscle</tissue>
    </source>
</reference>
<keyword evidence="2" id="KW-1185">Reference proteome</keyword>
<evidence type="ECO:0000313" key="2">
    <source>
        <dbReference type="Proteomes" id="UP000324222"/>
    </source>
</evidence>
<accession>A0A5B7HH82</accession>
<organism evidence="1 2">
    <name type="scientific">Portunus trituberculatus</name>
    <name type="common">Swimming crab</name>
    <name type="synonym">Neptunus trituberculatus</name>
    <dbReference type="NCBI Taxonomy" id="210409"/>
    <lineage>
        <taxon>Eukaryota</taxon>
        <taxon>Metazoa</taxon>
        <taxon>Ecdysozoa</taxon>
        <taxon>Arthropoda</taxon>
        <taxon>Crustacea</taxon>
        <taxon>Multicrustacea</taxon>
        <taxon>Malacostraca</taxon>
        <taxon>Eumalacostraca</taxon>
        <taxon>Eucarida</taxon>
        <taxon>Decapoda</taxon>
        <taxon>Pleocyemata</taxon>
        <taxon>Brachyura</taxon>
        <taxon>Eubrachyura</taxon>
        <taxon>Portunoidea</taxon>
        <taxon>Portunidae</taxon>
        <taxon>Portuninae</taxon>
        <taxon>Portunus</taxon>
    </lineage>
</organism>
<dbReference type="EMBL" id="VSRR010029159">
    <property type="protein sequence ID" value="MPC69286.1"/>
    <property type="molecule type" value="Genomic_DNA"/>
</dbReference>
<sequence>MGSKWLLDGPHAPRPTQTNSEAYGTLISILAGLTSPSSLSSFSPLPPSIYGRDGCQSRGNVTLSAKRVLISGHVYFYIFFRGLAKGDLKLLRDHMSY</sequence>
<evidence type="ECO:0000313" key="1">
    <source>
        <dbReference type="EMBL" id="MPC69286.1"/>
    </source>
</evidence>